<evidence type="ECO:0000256" key="1">
    <source>
        <dbReference type="SAM" id="MobiDB-lite"/>
    </source>
</evidence>
<dbReference type="PANTHER" id="PTHR33790">
    <property type="entry name" value="OS05G0344200 PROTEIN"/>
    <property type="match status" value="1"/>
</dbReference>
<keyword evidence="3" id="KW-1185">Reference proteome</keyword>
<name>W9RTY9_9ROSA</name>
<accession>W9RTY9</accession>
<gene>
    <name evidence="2" type="ORF">L484_008623</name>
</gene>
<organism evidence="2 3">
    <name type="scientific">Morus notabilis</name>
    <dbReference type="NCBI Taxonomy" id="981085"/>
    <lineage>
        <taxon>Eukaryota</taxon>
        <taxon>Viridiplantae</taxon>
        <taxon>Streptophyta</taxon>
        <taxon>Embryophyta</taxon>
        <taxon>Tracheophyta</taxon>
        <taxon>Spermatophyta</taxon>
        <taxon>Magnoliopsida</taxon>
        <taxon>eudicotyledons</taxon>
        <taxon>Gunneridae</taxon>
        <taxon>Pentapetalae</taxon>
        <taxon>rosids</taxon>
        <taxon>fabids</taxon>
        <taxon>Rosales</taxon>
        <taxon>Moraceae</taxon>
        <taxon>Moreae</taxon>
        <taxon>Morus</taxon>
    </lineage>
</organism>
<dbReference type="InterPro" id="IPR040414">
    <property type="entry name" value="CID1/CID2"/>
</dbReference>
<proteinExistence type="predicted"/>
<dbReference type="AlphaFoldDB" id="W9RTY9"/>
<protein>
    <recommendedName>
        <fullName evidence="4">Ataxin-2 C-terminal domain-containing protein</fullName>
    </recommendedName>
</protein>
<sequence length="178" mass="19655">MALVSGVRSSLNPNAPLFVPAALRQVEDFSPEWWELVKTSTWFRDYWLSQHQEEDFDGSTSDYADADDGAFDAADILPDDFDIGLDEEFSSLDIGIEEPALLSEDKREAGLSLADEKSGSKPLNGLKMDAKAILKSLTVPKSANERCPVSPAGPAKYREKPTKNVSPKSTPRRIQQPR</sequence>
<dbReference type="EMBL" id="KE345641">
    <property type="protein sequence ID" value="EXC10456.1"/>
    <property type="molecule type" value="Genomic_DNA"/>
</dbReference>
<feature type="region of interest" description="Disordered" evidence="1">
    <location>
        <begin position="142"/>
        <end position="178"/>
    </location>
</feature>
<dbReference type="PANTHER" id="PTHR33790:SF18">
    <property type="entry name" value="ATAXIN-2 C-TERMINAL DOMAIN-CONTAINING PROTEIN"/>
    <property type="match status" value="1"/>
</dbReference>
<dbReference type="STRING" id="981085.W9RTY9"/>
<dbReference type="Proteomes" id="UP000030645">
    <property type="component" value="Unassembled WGS sequence"/>
</dbReference>
<evidence type="ECO:0000313" key="2">
    <source>
        <dbReference type="EMBL" id="EXC10456.1"/>
    </source>
</evidence>
<evidence type="ECO:0000313" key="3">
    <source>
        <dbReference type="Proteomes" id="UP000030645"/>
    </source>
</evidence>
<reference evidence="3" key="1">
    <citation type="submission" date="2013-01" db="EMBL/GenBank/DDBJ databases">
        <title>Draft Genome Sequence of a Mulberry Tree, Morus notabilis C.K. Schneid.</title>
        <authorList>
            <person name="He N."/>
            <person name="Zhao S."/>
        </authorList>
    </citation>
    <scope>NUCLEOTIDE SEQUENCE</scope>
</reference>
<dbReference type="eggNOG" id="ENOG502S19Q">
    <property type="taxonomic scope" value="Eukaryota"/>
</dbReference>
<evidence type="ECO:0008006" key="4">
    <source>
        <dbReference type="Google" id="ProtNLM"/>
    </source>
</evidence>
<dbReference type="OrthoDB" id="628205at2759"/>
<feature type="compositionally biased region" description="Polar residues" evidence="1">
    <location>
        <begin position="163"/>
        <end position="178"/>
    </location>
</feature>